<dbReference type="CDD" id="cd01068">
    <property type="entry name" value="globin_sensor"/>
    <property type="match status" value="1"/>
</dbReference>
<feature type="domain" description="GGDEF" evidence="4">
    <location>
        <begin position="229"/>
        <end position="363"/>
    </location>
</feature>
<dbReference type="InterPro" id="IPR043128">
    <property type="entry name" value="Rev_trsase/Diguanyl_cyclase"/>
</dbReference>
<dbReference type="Gene3D" id="1.10.490.10">
    <property type="entry name" value="Globins"/>
    <property type="match status" value="1"/>
</dbReference>
<dbReference type="CDD" id="cd01949">
    <property type="entry name" value="GGDEF"/>
    <property type="match status" value="1"/>
</dbReference>
<dbReference type="PANTHER" id="PTHR33121:SF70">
    <property type="entry name" value="SIGNALING PROTEIN YKOW"/>
    <property type="match status" value="1"/>
</dbReference>
<dbReference type="SMART" id="SM00052">
    <property type="entry name" value="EAL"/>
    <property type="match status" value="1"/>
</dbReference>
<dbReference type="InterPro" id="IPR050706">
    <property type="entry name" value="Cyclic-di-GMP_PDE-like"/>
</dbReference>
<dbReference type="EMBL" id="JAFBEV010000015">
    <property type="protein sequence ID" value="MBM7658376.1"/>
    <property type="molecule type" value="Genomic_DNA"/>
</dbReference>
<dbReference type="RefSeq" id="WP_205006938.1">
    <property type="nucleotide sequence ID" value="NZ_CBCRXA010000008.1"/>
</dbReference>
<evidence type="ECO:0000259" key="4">
    <source>
        <dbReference type="PROSITE" id="PS50887"/>
    </source>
</evidence>
<keyword evidence="6" id="KW-1185">Reference proteome</keyword>
<evidence type="ECO:0000256" key="1">
    <source>
        <dbReference type="ARBA" id="ARBA00015125"/>
    </source>
</evidence>
<dbReference type="SMART" id="SM00267">
    <property type="entry name" value="GGDEF"/>
    <property type="match status" value="1"/>
</dbReference>
<evidence type="ECO:0000259" key="3">
    <source>
        <dbReference type="PROSITE" id="PS50883"/>
    </source>
</evidence>
<sequence length="628" mass="72568">MKLDGERKRGHWTMKAEWLQEIEQQIATMTDLEEHLRLQVDLFGIKIFDLKLLKWANERIFDQADAWIDELLQYTRRMPKLRRMLQANKEEPEAFLRKQIAFLFNGRIDDRFLDNCQQVAVICYRYKIRPSYYNACLHGLEQKLCDMIREKLTDKMLVEKIFASLNKLVSLEQQVMLIAFEKMGKFNQKKKERSMRFKAYHEPLTGLPNSRMAQDTIDLTVTRCAAMKRSFSVYKLNIYRLKMLNQTFDRKCGDFFLQSFASRIREVTKLRDAMLCRINSDEFLIICQDAMNFGEQKEFAEQLIQTSDKPYVINGKKIYGSFNIGIAVYPSHGGSSSQLLLHADAALNEAKKKGRNKYYFYSEALHRQIVQKMMVESELQNALLNQQFILFFQPQMRSSDQKLIGVEALVRWAHPEKGVIPPGGFIAIAEESGLIRDIGQWVLQTACCQMKRWQENGGPKIPISVNLSMNQFHDEDLLKNITTALDVSGLDPRYLDLEITESTMAKDIERSKNMLNEIRKMGISVSLDDFGTGYSSLSYLKNLPINRLKIDRSFVSDIDHNVRDRAIVAAIVAMAEHLWIDVLAEGIETSAQLRAVADCRCDAIQGYLYSKPVGGNDFEASFLRKGRH</sequence>
<protein>
    <recommendedName>
        <fullName evidence="1">Diguanylate cyclase DosC</fullName>
    </recommendedName>
    <alternativeName>
        <fullName evidence="2">Direct oxygen-sensing cyclase</fullName>
    </alternativeName>
</protein>
<comment type="caution">
    <text evidence="5">The sequence shown here is derived from an EMBL/GenBank/DDBJ whole genome shotgun (WGS) entry which is preliminary data.</text>
</comment>
<dbReference type="NCBIfam" id="TIGR00254">
    <property type="entry name" value="GGDEF"/>
    <property type="match status" value="1"/>
</dbReference>
<evidence type="ECO:0000313" key="6">
    <source>
        <dbReference type="Proteomes" id="UP000823201"/>
    </source>
</evidence>
<dbReference type="InterPro" id="IPR039379">
    <property type="entry name" value="Protoglobin_sensor_dom"/>
</dbReference>
<dbReference type="Gene3D" id="3.20.20.450">
    <property type="entry name" value="EAL domain"/>
    <property type="match status" value="1"/>
</dbReference>
<dbReference type="InterPro" id="IPR000160">
    <property type="entry name" value="GGDEF_dom"/>
</dbReference>
<evidence type="ECO:0000313" key="5">
    <source>
        <dbReference type="EMBL" id="MBM7658376.1"/>
    </source>
</evidence>
<dbReference type="Pfam" id="PF00563">
    <property type="entry name" value="EAL"/>
    <property type="match status" value="1"/>
</dbReference>
<feature type="domain" description="EAL" evidence="3">
    <location>
        <begin position="372"/>
        <end position="626"/>
    </location>
</feature>
<dbReference type="PROSITE" id="PS50887">
    <property type="entry name" value="GGDEF"/>
    <property type="match status" value="1"/>
</dbReference>
<dbReference type="InterPro" id="IPR009050">
    <property type="entry name" value="Globin-like_sf"/>
</dbReference>
<gene>
    <name evidence="5" type="ORF">JOC27_001829</name>
</gene>
<dbReference type="InterPro" id="IPR044398">
    <property type="entry name" value="Globin-sensor_dom"/>
</dbReference>
<accession>A0ABS2Q9T4</accession>
<dbReference type="PROSITE" id="PS50883">
    <property type="entry name" value="EAL"/>
    <property type="match status" value="1"/>
</dbReference>
<dbReference type="Pfam" id="PF11563">
    <property type="entry name" value="Protoglobin"/>
    <property type="match status" value="1"/>
</dbReference>
<dbReference type="InterPro" id="IPR001633">
    <property type="entry name" value="EAL_dom"/>
</dbReference>
<dbReference type="SUPFAM" id="SSF55073">
    <property type="entry name" value="Nucleotide cyclase"/>
    <property type="match status" value="1"/>
</dbReference>
<dbReference type="SUPFAM" id="SSF141868">
    <property type="entry name" value="EAL domain-like"/>
    <property type="match status" value="1"/>
</dbReference>
<reference evidence="5 6" key="1">
    <citation type="submission" date="2021-01" db="EMBL/GenBank/DDBJ databases">
        <title>Genomic Encyclopedia of Type Strains, Phase IV (KMG-IV): sequencing the most valuable type-strain genomes for metagenomic binning, comparative biology and taxonomic classification.</title>
        <authorList>
            <person name="Goeker M."/>
        </authorList>
    </citation>
    <scope>NUCLEOTIDE SEQUENCE [LARGE SCALE GENOMIC DNA]</scope>
    <source>
        <strain evidence="5 6">DSM 100968</strain>
    </source>
</reference>
<dbReference type="Pfam" id="PF00990">
    <property type="entry name" value="GGDEF"/>
    <property type="match status" value="1"/>
</dbReference>
<organism evidence="5 6">
    <name type="scientific">Sporolactobacillus spathodeae</name>
    <dbReference type="NCBI Taxonomy" id="1465502"/>
    <lineage>
        <taxon>Bacteria</taxon>
        <taxon>Bacillati</taxon>
        <taxon>Bacillota</taxon>
        <taxon>Bacilli</taxon>
        <taxon>Bacillales</taxon>
        <taxon>Sporolactobacillaceae</taxon>
        <taxon>Sporolactobacillus</taxon>
    </lineage>
</organism>
<dbReference type="InterPro" id="IPR012292">
    <property type="entry name" value="Globin/Proto"/>
</dbReference>
<dbReference type="SUPFAM" id="SSF46458">
    <property type="entry name" value="Globin-like"/>
    <property type="match status" value="1"/>
</dbReference>
<dbReference type="CDD" id="cd01948">
    <property type="entry name" value="EAL"/>
    <property type="match status" value="1"/>
</dbReference>
<dbReference type="PANTHER" id="PTHR33121">
    <property type="entry name" value="CYCLIC DI-GMP PHOSPHODIESTERASE PDEF"/>
    <property type="match status" value="1"/>
</dbReference>
<dbReference type="InterPro" id="IPR035919">
    <property type="entry name" value="EAL_sf"/>
</dbReference>
<evidence type="ECO:0000256" key="2">
    <source>
        <dbReference type="ARBA" id="ARBA00029839"/>
    </source>
</evidence>
<dbReference type="InterPro" id="IPR029787">
    <property type="entry name" value="Nucleotide_cyclase"/>
</dbReference>
<proteinExistence type="predicted"/>
<name>A0ABS2Q9T4_9BACL</name>
<dbReference type="Gene3D" id="3.30.70.270">
    <property type="match status" value="1"/>
</dbReference>
<dbReference type="Proteomes" id="UP000823201">
    <property type="component" value="Unassembled WGS sequence"/>
</dbReference>